<feature type="domain" description="DUF6570" evidence="2">
    <location>
        <begin position="247"/>
        <end position="391"/>
    </location>
</feature>
<proteinExistence type="predicted"/>
<feature type="region of interest" description="Disordered" evidence="1">
    <location>
        <begin position="113"/>
        <end position="142"/>
    </location>
</feature>
<dbReference type="Pfam" id="PF20209">
    <property type="entry name" value="DUF6570"/>
    <property type="match status" value="1"/>
</dbReference>
<sequence length="397" mass="45377">MLNDFRGHECGWACMFRELDPPLTVSVEDNDDAMAEVYLGETYVELNIDQKRSTFLHVLADLRKSPNTQRLQDLQEEHQLTSGSDVSEHLCNATCKIRAEDAVAARQVPLIPTRIPGSSSEQRRHNRAAAREQAEMEDENNLQWWEENWPSVPSAGLWKEILGESLDSTTSEALRRSPCSFCNRNDLVTNIKRRRTSELDITLLEKTTERLRQLKQQPLIQSHRLIEGDYNVCPVCWQAVKAKKFVRVPVMSWANGCWIGDVPEQLACLTYVEELVIARAHTTKCWAKLNKAEKDDSDPTSHDYIAQRAASGNVCIHPHEIRDVANRLPRPINTLKDQIVVIFVSEDRQATLKTFESSPLIVRRQKILDALMWLKANNPLYSDIIIDTHALAEYPDE</sequence>
<evidence type="ECO:0000313" key="3">
    <source>
        <dbReference type="EMBL" id="KAL0572712.1"/>
    </source>
</evidence>
<accession>A0ABR3FBU0</accession>
<protein>
    <recommendedName>
        <fullName evidence="2">DUF6570 domain-containing protein</fullName>
    </recommendedName>
</protein>
<organism evidence="3 4">
    <name type="scientific">Marasmius crinis-equi</name>
    <dbReference type="NCBI Taxonomy" id="585013"/>
    <lineage>
        <taxon>Eukaryota</taxon>
        <taxon>Fungi</taxon>
        <taxon>Dikarya</taxon>
        <taxon>Basidiomycota</taxon>
        <taxon>Agaricomycotina</taxon>
        <taxon>Agaricomycetes</taxon>
        <taxon>Agaricomycetidae</taxon>
        <taxon>Agaricales</taxon>
        <taxon>Marasmiineae</taxon>
        <taxon>Marasmiaceae</taxon>
        <taxon>Marasmius</taxon>
    </lineage>
</organism>
<gene>
    <name evidence="3" type="ORF">V5O48_009263</name>
</gene>
<keyword evidence="4" id="KW-1185">Reference proteome</keyword>
<evidence type="ECO:0000313" key="4">
    <source>
        <dbReference type="Proteomes" id="UP001465976"/>
    </source>
</evidence>
<evidence type="ECO:0000259" key="2">
    <source>
        <dbReference type="Pfam" id="PF20209"/>
    </source>
</evidence>
<dbReference type="EMBL" id="JBAHYK010000594">
    <property type="protein sequence ID" value="KAL0572712.1"/>
    <property type="molecule type" value="Genomic_DNA"/>
</dbReference>
<dbReference type="Proteomes" id="UP001465976">
    <property type="component" value="Unassembled WGS sequence"/>
</dbReference>
<reference evidence="3 4" key="1">
    <citation type="submission" date="2024-02" db="EMBL/GenBank/DDBJ databases">
        <title>A draft genome for the cacao thread blight pathogen Marasmius crinis-equi.</title>
        <authorList>
            <person name="Cohen S.P."/>
            <person name="Baruah I.K."/>
            <person name="Amoako-Attah I."/>
            <person name="Bukari Y."/>
            <person name="Meinhardt L.W."/>
            <person name="Bailey B.A."/>
        </authorList>
    </citation>
    <scope>NUCLEOTIDE SEQUENCE [LARGE SCALE GENOMIC DNA]</scope>
    <source>
        <strain evidence="3 4">GH-76</strain>
    </source>
</reference>
<evidence type="ECO:0000256" key="1">
    <source>
        <dbReference type="SAM" id="MobiDB-lite"/>
    </source>
</evidence>
<name>A0ABR3FBU0_9AGAR</name>
<comment type="caution">
    <text evidence="3">The sequence shown here is derived from an EMBL/GenBank/DDBJ whole genome shotgun (WGS) entry which is preliminary data.</text>
</comment>
<dbReference type="InterPro" id="IPR046700">
    <property type="entry name" value="DUF6570"/>
</dbReference>
<feature type="non-terminal residue" evidence="3">
    <location>
        <position position="397"/>
    </location>
</feature>